<keyword evidence="1" id="KW-1133">Transmembrane helix</keyword>
<feature type="transmembrane region" description="Helical" evidence="1">
    <location>
        <begin position="7"/>
        <end position="28"/>
    </location>
</feature>
<evidence type="ECO:0008006" key="4">
    <source>
        <dbReference type="Google" id="ProtNLM"/>
    </source>
</evidence>
<accession>A0A7G9GK22</accession>
<proteinExistence type="predicted"/>
<keyword evidence="1" id="KW-0472">Membrane</keyword>
<dbReference type="Proteomes" id="UP000515856">
    <property type="component" value="Chromosome"/>
</dbReference>
<keyword evidence="1" id="KW-0812">Transmembrane</keyword>
<gene>
    <name evidence="2" type="ORF">H9Q80_12895</name>
</gene>
<dbReference type="KEGG" id="ehn:H9Q80_12895"/>
<evidence type="ECO:0000313" key="3">
    <source>
        <dbReference type="Proteomes" id="UP000515856"/>
    </source>
</evidence>
<feature type="transmembrane region" description="Helical" evidence="1">
    <location>
        <begin position="112"/>
        <end position="132"/>
    </location>
</feature>
<evidence type="ECO:0000256" key="1">
    <source>
        <dbReference type="SAM" id="Phobius"/>
    </source>
</evidence>
<dbReference type="AlphaFoldDB" id="A0A7G9GK22"/>
<name>A0A7G9GK22_9FIRM</name>
<reference evidence="2 3" key="1">
    <citation type="submission" date="2020-08" db="EMBL/GenBank/DDBJ databases">
        <authorList>
            <person name="Liu C."/>
            <person name="Sun Q."/>
        </authorList>
    </citation>
    <scope>NUCLEOTIDE SEQUENCE [LARGE SCALE GENOMIC DNA]</scope>
    <source>
        <strain evidence="2 3">NSJ-61</strain>
    </source>
</reference>
<sequence>MKRQGFIINYLITFASSILVISALGYLLGDMVKDMSTLFSLGKLGLSYRVIMQIAILSFLIAIYTHILFESNFLNEQLFLHKVIAMFFISGLTTAVFIAVFGWFPITSMKGWIGFILSFLICFIVATAGMLYKYKKEEQRYNACLKEMQKEKPYE</sequence>
<dbReference type="EMBL" id="CP060636">
    <property type="protein sequence ID" value="QNM11154.1"/>
    <property type="molecule type" value="Genomic_DNA"/>
</dbReference>
<keyword evidence="3" id="KW-1185">Reference proteome</keyword>
<feature type="transmembrane region" description="Helical" evidence="1">
    <location>
        <begin position="79"/>
        <end position="106"/>
    </location>
</feature>
<protein>
    <recommendedName>
        <fullName evidence="4">DUF3021 domain-containing protein</fullName>
    </recommendedName>
</protein>
<feature type="transmembrane region" description="Helical" evidence="1">
    <location>
        <begin position="48"/>
        <end position="67"/>
    </location>
</feature>
<organism evidence="2 3">
    <name type="scientific">[Eubacterium] hominis</name>
    <dbReference type="NCBI Taxonomy" id="2764325"/>
    <lineage>
        <taxon>Bacteria</taxon>
        <taxon>Bacillati</taxon>
        <taxon>Bacillota</taxon>
        <taxon>Erysipelotrichia</taxon>
        <taxon>Erysipelotrichales</taxon>
        <taxon>Erysipelotrichaceae</taxon>
        <taxon>Amedibacillus</taxon>
    </lineage>
</organism>
<dbReference type="RefSeq" id="WP_117451557.1">
    <property type="nucleotide sequence ID" value="NZ_CP060636.1"/>
</dbReference>
<evidence type="ECO:0000313" key="2">
    <source>
        <dbReference type="EMBL" id="QNM11154.1"/>
    </source>
</evidence>